<dbReference type="EMBL" id="CM041547">
    <property type="protein sequence ID" value="KAI3359083.1"/>
    <property type="molecule type" value="Genomic_DNA"/>
</dbReference>
<protein>
    <submittedName>
        <fullName evidence="1">Uncharacterized protein</fullName>
    </submittedName>
</protein>
<sequence length="632" mass="71324">MSGGLSPAPTWSPGEGDFYYCGGAFGGLLQEVLLLAKICRSNFEADAKKGIEAAWQEESHLNRYMWINKPSKVLSPEYLWQDFKSKNPEIHIIRFSGVVKNYAEIRPNGERAQLKNKNEREKWVERLRAFNLDTSFPLIKTAGGDGSLFGLSVALHQDLKTDTYLLLVGAPREKAEPNVPANRTGGVYSCPITTDQSDCTRMNLIGSDIIKLYPEWDVISGHHGNGQSEEFVLMSRHKLQRVTHLRHPVSDKHLPEDLLENMWLGVSVASQGRPGGRVLACGHRFAKIYGTSQLRQMIGRYLLSQYRGNDLQYDDEDANWQNPEQPCNHHGDVGGEVMCNMGISASITQTEVIVGSPGSYEWQGNVHVSWMNPDDVFDTKKSSFPKLERRNIYIGYSVTQARRLLSQDDETIVTGGGGGLQSDSMNKWYDETPDFCRLTEIVYQSHGFQLKAPDQRTDVVTVTPWLAPVVWEGTFNPVLLDSIYKPQNISIAATVFAVGKYIMFLKNFLETAEQHFFVGFKVHVYVFTDQPKEVPKVKMAAGRDRNERKESSTFTEQLTVRLVPSSKRWQEISARRMKLIQTLIEEELQNHSDYIFCLDVDSQFHGRWGTESLGGLVAVIHPGQQALTPSRN</sequence>
<proteinExistence type="predicted"/>
<evidence type="ECO:0000313" key="2">
    <source>
        <dbReference type="Proteomes" id="UP000831701"/>
    </source>
</evidence>
<keyword evidence="2" id="KW-1185">Reference proteome</keyword>
<gene>
    <name evidence="1" type="ORF">L3Q82_002582</name>
</gene>
<name>A0ACB8VV60_9TELE</name>
<accession>A0ACB8VV60</accession>
<comment type="caution">
    <text evidence="1">The sequence shown here is derived from an EMBL/GenBank/DDBJ whole genome shotgun (WGS) entry which is preliminary data.</text>
</comment>
<dbReference type="Proteomes" id="UP000831701">
    <property type="component" value="Chromosome 17"/>
</dbReference>
<evidence type="ECO:0000313" key="1">
    <source>
        <dbReference type="EMBL" id="KAI3359083.1"/>
    </source>
</evidence>
<organism evidence="1 2">
    <name type="scientific">Scortum barcoo</name>
    <name type="common">barcoo grunter</name>
    <dbReference type="NCBI Taxonomy" id="214431"/>
    <lineage>
        <taxon>Eukaryota</taxon>
        <taxon>Metazoa</taxon>
        <taxon>Chordata</taxon>
        <taxon>Craniata</taxon>
        <taxon>Vertebrata</taxon>
        <taxon>Euteleostomi</taxon>
        <taxon>Actinopterygii</taxon>
        <taxon>Neopterygii</taxon>
        <taxon>Teleostei</taxon>
        <taxon>Neoteleostei</taxon>
        <taxon>Acanthomorphata</taxon>
        <taxon>Eupercaria</taxon>
        <taxon>Centrarchiformes</taxon>
        <taxon>Terapontoidei</taxon>
        <taxon>Terapontidae</taxon>
        <taxon>Scortum</taxon>
    </lineage>
</organism>
<reference evidence="1" key="1">
    <citation type="submission" date="2022-04" db="EMBL/GenBank/DDBJ databases">
        <title>Jade perch genome.</title>
        <authorList>
            <person name="Chao B."/>
        </authorList>
    </citation>
    <scope>NUCLEOTIDE SEQUENCE</scope>
    <source>
        <strain evidence="1">CB-2022</strain>
    </source>
</reference>